<comment type="caution">
    <text evidence="2">The sequence shown here is derived from an EMBL/GenBank/DDBJ whole genome shotgun (WGS) entry which is preliminary data.</text>
</comment>
<dbReference type="RefSeq" id="WP_195900550.1">
    <property type="nucleotide sequence ID" value="NZ_JADOGI010000170.1"/>
</dbReference>
<evidence type="ECO:0000313" key="2">
    <source>
        <dbReference type="EMBL" id="MBF8191642.1"/>
    </source>
</evidence>
<accession>A0A931AMH6</accession>
<dbReference type="EMBL" id="JADOGI010000170">
    <property type="protein sequence ID" value="MBF8191642.1"/>
    <property type="molecule type" value="Genomic_DNA"/>
</dbReference>
<evidence type="ECO:0000313" key="3">
    <source>
        <dbReference type="Proteomes" id="UP000605361"/>
    </source>
</evidence>
<protein>
    <submittedName>
        <fullName evidence="2">Uncharacterized protein</fullName>
    </submittedName>
</protein>
<keyword evidence="3" id="KW-1185">Reference proteome</keyword>
<feature type="region of interest" description="Disordered" evidence="1">
    <location>
        <begin position="1"/>
        <end position="21"/>
    </location>
</feature>
<name>A0A931AMH6_9ACTN</name>
<dbReference type="AlphaFoldDB" id="A0A931AMH6"/>
<proteinExistence type="predicted"/>
<feature type="region of interest" description="Disordered" evidence="1">
    <location>
        <begin position="36"/>
        <end position="80"/>
    </location>
</feature>
<gene>
    <name evidence="2" type="ORF">ITP53_39305</name>
</gene>
<evidence type="ECO:0000256" key="1">
    <source>
        <dbReference type="SAM" id="MobiDB-lite"/>
    </source>
</evidence>
<reference evidence="2" key="1">
    <citation type="submission" date="2020-11" db="EMBL/GenBank/DDBJ databases">
        <title>Whole-genome analyses of Nonomuraea sp. K274.</title>
        <authorList>
            <person name="Veyisoglu A."/>
        </authorList>
    </citation>
    <scope>NUCLEOTIDE SEQUENCE</scope>
    <source>
        <strain evidence="2">K274</strain>
    </source>
</reference>
<sequence length="80" mass="8438">MSSFWKRPDPLPPGAPPPPLAPGLVRCRYCRHGIRQEGGGGAWTTPTGEPPATGATLPLECPGRPVEGWPGTFGRHEPAT</sequence>
<organism evidence="2 3">
    <name type="scientific">Nonomuraea cypriaca</name>
    <dbReference type="NCBI Taxonomy" id="1187855"/>
    <lineage>
        <taxon>Bacteria</taxon>
        <taxon>Bacillati</taxon>
        <taxon>Actinomycetota</taxon>
        <taxon>Actinomycetes</taxon>
        <taxon>Streptosporangiales</taxon>
        <taxon>Streptosporangiaceae</taxon>
        <taxon>Nonomuraea</taxon>
    </lineage>
</organism>
<dbReference type="Proteomes" id="UP000605361">
    <property type="component" value="Unassembled WGS sequence"/>
</dbReference>
<feature type="compositionally biased region" description="Low complexity" evidence="1">
    <location>
        <begin position="43"/>
        <end position="56"/>
    </location>
</feature>
<feature type="compositionally biased region" description="Pro residues" evidence="1">
    <location>
        <begin position="10"/>
        <end position="21"/>
    </location>
</feature>